<feature type="compositionally biased region" description="Acidic residues" evidence="5">
    <location>
        <begin position="175"/>
        <end position="223"/>
    </location>
</feature>
<organism evidence="8">
    <name type="scientific">Caenorhabditis remanei</name>
    <name type="common">Caenorhabditis vulgaris</name>
    <dbReference type="NCBI Taxonomy" id="31234"/>
    <lineage>
        <taxon>Eukaryota</taxon>
        <taxon>Metazoa</taxon>
        <taxon>Ecdysozoa</taxon>
        <taxon>Nematoda</taxon>
        <taxon>Chromadorea</taxon>
        <taxon>Rhabditida</taxon>
        <taxon>Rhabditina</taxon>
        <taxon>Rhabditomorpha</taxon>
        <taxon>Rhabditoidea</taxon>
        <taxon>Rhabditidae</taxon>
        <taxon>Peloderinae</taxon>
        <taxon>Caenorhabditis</taxon>
    </lineage>
</organism>
<dbReference type="FunFam" id="1.10.472.10:FF:000001">
    <property type="entry name" value="G2/mitotic-specific cyclin"/>
    <property type="match status" value="1"/>
</dbReference>
<dbReference type="GO" id="GO:0008284">
    <property type="term" value="P:positive regulation of cell population proliferation"/>
    <property type="evidence" value="ECO:0007669"/>
    <property type="project" value="EnsemblMetazoa"/>
</dbReference>
<dbReference type="OrthoDB" id="5590282at2759"/>
<dbReference type="SMART" id="SM00385">
    <property type="entry name" value="CYCLIN"/>
    <property type="match status" value="1"/>
</dbReference>
<feature type="compositionally biased region" description="Basic and acidic residues" evidence="5">
    <location>
        <begin position="156"/>
        <end position="174"/>
    </location>
</feature>
<feature type="compositionally biased region" description="Acidic residues" evidence="5">
    <location>
        <begin position="145"/>
        <end position="155"/>
    </location>
</feature>
<dbReference type="GO" id="GO:0000785">
    <property type="term" value="C:chromatin"/>
    <property type="evidence" value="ECO:0007669"/>
    <property type="project" value="EnsemblMetazoa"/>
</dbReference>
<keyword evidence="3" id="KW-0131">Cell cycle</keyword>
<sequence length="550" mass="62812">MAGRKSSRTDSVPAQKVERKSAILSPHDELRERLLETAIDVKENIPERRKSSRNESVGSQKSDCSDSRKRHSTEVDKKVSKKDQPRNDTPTKNFEMVVAKIPTAAASLNFLYLSESIHADDREASYSSTGSVSSRPRGRPLPMMPEEEEVFDDESSSDHHAESEESHEMARSDDQYDDDEDYEEGPQEEDGEDEDVDDEEDYEDLEDEGEEDVEDETEDEDDLPVQNTDFAVTKRLMNGDHLIDPPILLSASKCEGIGSPTKVWSLMVKRDEIPRATRQLLRNHPEMTVAMRRLLVDWMMEVCESEKLHRETFHLAVDYVDRYLESSKDECSHNTFQLVGTAALFIAAKYEEIYPPKCAEFAALTDGAFSANDIRQMEILIVKDIGWSLGPITSIQWLSTFLQLLGTGRKVTPDKVNDGNMYVPEFLRSEYTQMCKILDYLLSEIDSFNFTYRTIAAAVLFVNYEPRSAVEKATGLNHEQLQNVIEYVLPICRAFAKHDKNSFDENMEPDCSLKSDDSHNIQVHIKQSDIDPYVIAERERQKQNGPQRRL</sequence>
<name>E3LMS7_CAERE</name>
<dbReference type="InterPro" id="IPR006671">
    <property type="entry name" value="Cyclin_N"/>
</dbReference>
<gene>
    <name evidence="7" type="primary">Cre-cye-1</name>
    <name evidence="7" type="ORF">CRE_28187</name>
</gene>
<dbReference type="InterPro" id="IPR013763">
    <property type="entry name" value="Cyclin-like_dom"/>
</dbReference>
<dbReference type="FunCoup" id="E3LMS7">
    <property type="interactions" value="1709"/>
</dbReference>
<feature type="region of interest" description="Disordered" evidence="5">
    <location>
        <begin position="40"/>
        <end position="94"/>
    </location>
</feature>
<dbReference type="HOGENOM" id="CLU_522999_0_0_1"/>
<dbReference type="PANTHER" id="PTHR10177">
    <property type="entry name" value="CYCLINS"/>
    <property type="match status" value="1"/>
</dbReference>
<keyword evidence="8" id="KW-1185">Reference proteome</keyword>
<evidence type="ECO:0000313" key="8">
    <source>
        <dbReference type="Proteomes" id="UP000008281"/>
    </source>
</evidence>
<dbReference type="GO" id="GO:0010608">
    <property type="term" value="P:post-transcriptional regulation of gene expression"/>
    <property type="evidence" value="ECO:0007669"/>
    <property type="project" value="EnsemblMetazoa"/>
</dbReference>
<feature type="compositionally biased region" description="Polar residues" evidence="5">
    <location>
        <begin position="125"/>
        <end position="134"/>
    </location>
</feature>
<dbReference type="EMBL" id="DS268411">
    <property type="protein sequence ID" value="EFP03179.1"/>
    <property type="molecule type" value="Genomic_DNA"/>
</dbReference>
<reference evidence="7" key="1">
    <citation type="submission" date="2007-07" db="EMBL/GenBank/DDBJ databases">
        <title>PCAP assembly of the Caenorhabditis remanei genome.</title>
        <authorList>
            <consortium name="The Caenorhabditis remanei Sequencing Consortium"/>
            <person name="Wilson R.K."/>
        </authorList>
    </citation>
    <scope>NUCLEOTIDE SEQUENCE [LARGE SCALE GENOMIC DNA]</scope>
    <source>
        <strain evidence="7">PB4641</strain>
    </source>
</reference>
<dbReference type="GO" id="GO:0042023">
    <property type="term" value="P:DNA endoreduplication"/>
    <property type="evidence" value="ECO:0007669"/>
    <property type="project" value="EnsemblMetazoa"/>
</dbReference>
<proteinExistence type="inferred from homology"/>
<feature type="domain" description="Cyclin-like" evidence="6">
    <location>
        <begin position="297"/>
        <end position="383"/>
    </location>
</feature>
<dbReference type="SUPFAM" id="SSF47954">
    <property type="entry name" value="Cyclin-like"/>
    <property type="match status" value="2"/>
</dbReference>
<dbReference type="CDD" id="cd20520">
    <property type="entry name" value="CYCLIN_CCNE_rpt2"/>
    <property type="match status" value="1"/>
</dbReference>
<dbReference type="GO" id="GO:0009791">
    <property type="term" value="P:post-embryonic development"/>
    <property type="evidence" value="ECO:0007669"/>
    <property type="project" value="EnsemblMetazoa"/>
</dbReference>
<dbReference type="InterPro" id="IPR036915">
    <property type="entry name" value="Cyclin-like_sf"/>
</dbReference>
<evidence type="ECO:0000313" key="7">
    <source>
        <dbReference type="EMBL" id="EFP03179.1"/>
    </source>
</evidence>
<dbReference type="GO" id="GO:0007281">
    <property type="term" value="P:germ cell development"/>
    <property type="evidence" value="ECO:0007669"/>
    <property type="project" value="EnsemblMetazoa"/>
</dbReference>
<dbReference type="AlphaFoldDB" id="E3LMS7"/>
<feature type="compositionally biased region" description="Basic and acidic residues" evidence="5">
    <location>
        <begin position="40"/>
        <end position="53"/>
    </location>
</feature>
<dbReference type="GO" id="GO:0008406">
    <property type="term" value="P:gonad development"/>
    <property type="evidence" value="ECO:0007669"/>
    <property type="project" value="EnsemblMetazoa"/>
</dbReference>
<dbReference type="GO" id="GO:0000082">
    <property type="term" value="P:G1/S transition of mitotic cell cycle"/>
    <property type="evidence" value="ECO:0007669"/>
    <property type="project" value="EnsemblMetazoa"/>
</dbReference>
<dbReference type="GO" id="GO:0051729">
    <property type="term" value="P:germline cell cycle switching, mitotic to meiotic cell cycle"/>
    <property type="evidence" value="ECO:0007669"/>
    <property type="project" value="EnsemblMetazoa"/>
</dbReference>
<dbReference type="GO" id="GO:0040026">
    <property type="term" value="P:positive regulation of vulval development"/>
    <property type="evidence" value="ECO:0007669"/>
    <property type="project" value="EnsemblMetazoa"/>
</dbReference>
<dbReference type="InterPro" id="IPR048258">
    <property type="entry name" value="Cyclins_cyclin-box"/>
</dbReference>
<feature type="compositionally biased region" description="Basic and acidic residues" evidence="5">
    <location>
        <begin position="16"/>
        <end position="25"/>
    </location>
</feature>
<keyword evidence="2 4" id="KW-0195">Cyclin</keyword>
<evidence type="ECO:0000256" key="2">
    <source>
        <dbReference type="ARBA" id="ARBA00023127"/>
    </source>
</evidence>
<dbReference type="Gene3D" id="1.10.472.10">
    <property type="entry name" value="Cyclin-like"/>
    <property type="match status" value="2"/>
</dbReference>
<dbReference type="PROSITE" id="PS00292">
    <property type="entry name" value="CYCLINS"/>
    <property type="match status" value="1"/>
</dbReference>
<dbReference type="eggNOG" id="KOG0655">
    <property type="taxonomic scope" value="Eukaryota"/>
</dbReference>
<feature type="region of interest" description="Disordered" evidence="5">
    <location>
        <begin position="119"/>
        <end position="225"/>
    </location>
</feature>
<dbReference type="GO" id="GO:0009792">
    <property type="term" value="P:embryo development ending in birth or egg hatching"/>
    <property type="evidence" value="ECO:0007669"/>
    <property type="project" value="EnsemblMetazoa"/>
</dbReference>
<comment type="similarity">
    <text evidence="4">Belongs to the cyclin family.</text>
</comment>
<dbReference type="Pfam" id="PF00134">
    <property type="entry name" value="Cyclin_N"/>
    <property type="match status" value="1"/>
</dbReference>
<dbReference type="OMA" id="CESEKLH"/>
<dbReference type="Proteomes" id="UP000008281">
    <property type="component" value="Unassembled WGS sequence"/>
</dbReference>
<evidence type="ECO:0000259" key="6">
    <source>
        <dbReference type="SMART" id="SM00385"/>
    </source>
</evidence>
<accession>E3LMS7</accession>
<dbReference type="GO" id="GO:1904781">
    <property type="term" value="P:positive regulation of protein localization to centrosome"/>
    <property type="evidence" value="ECO:0007669"/>
    <property type="project" value="EnsemblMetazoa"/>
</dbReference>
<dbReference type="GO" id="GO:0007088">
    <property type="term" value="P:regulation of mitotic nuclear division"/>
    <property type="evidence" value="ECO:0007669"/>
    <property type="project" value="EnsemblMetazoa"/>
</dbReference>
<dbReference type="GO" id="GO:1900087">
    <property type="term" value="P:positive regulation of G1/S transition of mitotic cell cycle"/>
    <property type="evidence" value="ECO:0007669"/>
    <property type="project" value="EnsemblMetazoa"/>
</dbReference>
<dbReference type="InterPro" id="IPR039361">
    <property type="entry name" value="Cyclin"/>
</dbReference>
<dbReference type="GO" id="GO:1904776">
    <property type="term" value="P:regulation of protein localization to cell cortex"/>
    <property type="evidence" value="ECO:0007669"/>
    <property type="project" value="EnsemblMetazoa"/>
</dbReference>
<feature type="region of interest" description="Disordered" evidence="5">
    <location>
        <begin position="1"/>
        <end position="25"/>
    </location>
</feature>
<dbReference type="GO" id="GO:0016538">
    <property type="term" value="F:cyclin-dependent protein serine/threonine kinase regulator activity"/>
    <property type="evidence" value="ECO:0007669"/>
    <property type="project" value="EnsemblMetazoa"/>
</dbReference>
<evidence type="ECO:0000256" key="5">
    <source>
        <dbReference type="SAM" id="MobiDB-lite"/>
    </source>
</evidence>
<evidence type="ECO:0000256" key="1">
    <source>
        <dbReference type="ARBA" id="ARBA00022618"/>
    </source>
</evidence>
<protein>
    <submittedName>
        <fullName evidence="7">CRE-CYE-1 protein</fullName>
    </submittedName>
</protein>
<dbReference type="InParanoid" id="E3LMS7"/>
<dbReference type="GO" id="GO:0051301">
    <property type="term" value="P:cell division"/>
    <property type="evidence" value="ECO:0007669"/>
    <property type="project" value="UniProtKB-KW"/>
</dbReference>
<keyword evidence="1" id="KW-0132">Cell division</keyword>
<dbReference type="GO" id="GO:0005634">
    <property type="term" value="C:nucleus"/>
    <property type="evidence" value="ECO:0007669"/>
    <property type="project" value="EnsemblMetazoa"/>
</dbReference>
<evidence type="ECO:0000256" key="3">
    <source>
        <dbReference type="ARBA" id="ARBA00023306"/>
    </source>
</evidence>
<feature type="compositionally biased region" description="Basic and acidic residues" evidence="5">
    <location>
        <begin position="63"/>
        <end position="86"/>
    </location>
</feature>
<evidence type="ECO:0000256" key="4">
    <source>
        <dbReference type="RuleBase" id="RU000383"/>
    </source>
</evidence>
<dbReference type="GO" id="GO:0097134">
    <property type="term" value="C:cyclin E1-CDK2 complex"/>
    <property type="evidence" value="ECO:0007669"/>
    <property type="project" value="EnsemblMetazoa"/>
</dbReference>
<dbReference type="STRING" id="31234.E3LMS7"/>